<protein>
    <submittedName>
        <fullName evidence="10">DUF421 domain-containing protein</fullName>
    </submittedName>
</protein>
<dbReference type="EMBL" id="JAGQFH010000001">
    <property type="protein sequence ID" value="MBR8688166.1"/>
    <property type="molecule type" value="Genomic_DNA"/>
</dbReference>
<feature type="transmembrane region" description="Helical" evidence="7">
    <location>
        <begin position="12"/>
        <end position="33"/>
    </location>
</feature>
<dbReference type="Pfam" id="PF04239">
    <property type="entry name" value="DUF421"/>
    <property type="match status" value="1"/>
</dbReference>
<feature type="domain" description="YetF-like N-terminal transmembrane" evidence="9">
    <location>
        <begin position="16"/>
        <end position="91"/>
    </location>
</feature>
<proteinExistence type="inferred from homology"/>
<dbReference type="Pfam" id="PF20730">
    <property type="entry name" value="YetF_N"/>
    <property type="match status" value="1"/>
</dbReference>
<keyword evidence="3" id="KW-1003">Cell membrane</keyword>
<evidence type="ECO:0000313" key="10">
    <source>
        <dbReference type="EMBL" id="MBR8688166.1"/>
    </source>
</evidence>
<evidence type="ECO:0000256" key="3">
    <source>
        <dbReference type="ARBA" id="ARBA00022475"/>
    </source>
</evidence>
<comment type="subcellular location">
    <subcellularLocation>
        <location evidence="1">Cell membrane</location>
        <topology evidence="1">Multi-pass membrane protein</topology>
    </subcellularLocation>
</comment>
<reference evidence="10 11" key="1">
    <citation type="submission" date="2021-04" db="EMBL/GenBank/DDBJ databases">
        <title>Isolation of newly marine bacteria for enzymatic activity.</title>
        <authorList>
            <person name="Hadi W.A.M."/>
            <person name="Nair A.J.J."/>
            <person name="Edwin B.T."/>
        </authorList>
    </citation>
    <scope>NUCLEOTIDE SEQUENCE [LARGE SCALE GENOMIC DNA]</scope>
    <source>
        <strain evidence="10 11">B28A</strain>
    </source>
</reference>
<evidence type="ECO:0000259" key="9">
    <source>
        <dbReference type="Pfam" id="PF20730"/>
    </source>
</evidence>
<dbReference type="Proteomes" id="UP000676804">
    <property type="component" value="Unassembled WGS sequence"/>
</dbReference>
<evidence type="ECO:0000256" key="6">
    <source>
        <dbReference type="ARBA" id="ARBA00023136"/>
    </source>
</evidence>
<dbReference type="Gene3D" id="3.30.240.20">
    <property type="entry name" value="bsu07140 like domains"/>
    <property type="match status" value="2"/>
</dbReference>
<evidence type="ECO:0000256" key="5">
    <source>
        <dbReference type="ARBA" id="ARBA00022989"/>
    </source>
</evidence>
<evidence type="ECO:0000256" key="1">
    <source>
        <dbReference type="ARBA" id="ARBA00004651"/>
    </source>
</evidence>
<evidence type="ECO:0000313" key="11">
    <source>
        <dbReference type="Proteomes" id="UP000676804"/>
    </source>
</evidence>
<dbReference type="PANTHER" id="PTHR34582:SF5">
    <property type="entry name" value="UPF0702 TRANSMEMBRANE PROTEIN YETF"/>
    <property type="match status" value="1"/>
</dbReference>
<dbReference type="InterPro" id="IPR023090">
    <property type="entry name" value="UPF0702_alpha/beta_dom_sf"/>
</dbReference>
<accession>A0ABD4QDK9</accession>
<evidence type="ECO:0000259" key="8">
    <source>
        <dbReference type="Pfam" id="PF04239"/>
    </source>
</evidence>
<organism evidence="10 11">
    <name type="scientific">Bacillus australimaris</name>
    <dbReference type="NCBI Taxonomy" id="1326968"/>
    <lineage>
        <taxon>Bacteria</taxon>
        <taxon>Bacillati</taxon>
        <taxon>Bacillota</taxon>
        <taxon>Bacilli</taxon>
        <taxon>Bacillales</taxon>
        <taxon>Bacillaceae</taxon>
        <taxon>Bacillus</taxon>
    </lineage>
</organism>
<feature type="domain" description="YetF C-terminal" evidence="8">
    <location>
        <begin position="93"/>
        <end position="226"/>
    </location>
</feature>
<keyword evidence="5 7" id="KW-1133">Transmembrane helix</keyword>
<dbReference type="InterPro" id="IPR048454">
    <property type="entry name" value="YetF_N"/>
</dbReference>
<dbReference type="PANTHER" id="PTHR34582">
    <property type="entry name" value="UPF0702 TRANSMEMBRANE PROTEIN YCAP"/>
    <property type="match status" value="1"/>
</dbReference>
<comment type="caution">
    <text evidence="10">The sequence shown here is derived from an EMBL/GenBank/DDBJ whole genome shotgun (WGS) entry which is preliminary data.</text>
</comment>
<evidence type="ECO:0000256" key="2">
    <source>
        <dbReference type="ARBA" id="ARBA00006448"/>
    </source>
</evidence>
<evidence type="ECO:0000256" key="4">
    <source>
        <dbReference type="ARBA" id="ARBA00022692"/>
    </source>
</evidence>
<keyword evidence="6 7" id="KW-0472">Membrane</keyword>
<gene>
    <name evidence="10" type="ORF">KCQ59_00030</name>
</gene>
<evidence type="ECO:0000256" key="7">
    <source>
        <dbReference type="SAM" id="Phobius"/>
    </source>
</evidence>
<dbReference type="GO" id="GO:0005886">
    <property type="term" value="C:plasma membrane"/>
    <property type="evidence" value="ECO:0007669"/>
    <property type="project" value="UniProtKB-SubCell"/>
</dbReference>
<name>A0ABD4QDK9_9BACI</name>
<keyword evidence="4 7" id="KW-0812">Transmembrane</keyword>
<comment type="similarity">
    <text evidence="2">Belongs to the UPF0702 family.</text>
</comment>
<dbReference type="InterPro" id="IPR007353">
    <property type="entry name" value="DUF421"/>
</dbReference>
<sequence>MLYVNAARKEGIFVPYVNILTELLIGFFALFFITKLLGKTQFAQITPFDFISALILGEMVGNAIFDPKVSILHILFAVAVWGVLIYTVEWLSQHFKSIRAFLEGRPTLVIDQGKIRYNRLKKNMLDLNQLQTLIRAKGHFALNEIEYAILETDGSISVLPKMKYAPATAEDVNVKGKEVKLPRTFIIDGEILKKDLQEAGFDESWLNDQLKKQHISSYRDVLFCEWIENEGIYAMQYEKSKKTSTT</sequence>
<dbReference type="AlphaFoldDB" id="A0ABD4QDK9"/>
<feature type="transmembrane region" description="Helical" evidence="7">
    <location>
        <begin position="71"/>
        <end position="91"/>
    </location>
</feature>